<dbReference type="GO" id="GO:0020037">
    <property type="term" value="F:heme binding"/>
    <property type="evidence" value="ECO:0007669"/>
    <property type="project" value="InterPro"/>
</dbReference>
<evidence type="ECO:0000256" key="2">
    <source>
        <dbReference type="ARBA" id="ARBA00022729"/>
    </source>
</evidence>
<dbReference type="PANTHER" id="PTHR35038:SF6">
    <property type="entry name" value="SURFACE LOCALIZED DECAHEME CYTOCHROME C LIPOPROTEIN"/>
    <property type="match status" value="1"/>
</dbReference>
<keyword evidence="4" id="KW-0349">Heme</keyword>
<dbReference type="SUPFAM" id="SSF48695">
    <property type="entry name" value="Multiheme cytochromes"/>
    <property type="match status" value="1"/>
</dbReference>
<feature type="chain" id="PRO_5021397082" description="Cytochrome c domain-containing protein" evidence="5">
    <location>
        <begin position="21"/>
        <end position="346"/>
    </location>
</feature>
<organism evidence="7 8">
    <name type="scientific">Gramella jeungdoensis</name>
    <dbReference type="NCBI Taxonomy" id="708091"/>
    <lineage>
        <taxon>Bacteria</taxon>
        <taxon>Pseudomonadati</taxon>
        <taxon>Bacteroidota</taxon>
        <taxon>Flavobacteriia</taxon>
        <taxon>Flavobacteriales</taxon>
        <taxon>Flavobacteriaceae</taxon>
        <taxon>Christiangramia</taxon>
    </lineage>
</organism>
<keyword evidence="3 4" id="KW-0408">Iron</keyword>
<keyword evidence="1 4" id="KW-0479">Metal-binding</keyword>
<evidence type="ECO:0000313" key="7">
    <source>
        <dbReference type="EMBL" id="TEW72129.1"/>
    </source>
</evidence>
<protein>
    <recommendedName>
        <fullName evidence="6">Cytochrome c domain-containing protein</fullName>
    </recommendedName>
</protein>
<dbReference type="GO" id="GO:0046872">
    <property type="term" value="F:metal ion binding"/>
    <property type="evidence" value="ECO:0007669"/>
    <property type="project" value="UniProtKB-KW"/>
</dbReference>
<evidence type="ECO:0000313" key="8">
    <source>
        <dbReference type="Proteomes" id="UP000298517"/>
    </source>
</evidence>
<dbReference type="PANTHER" id="PTHR35038">
    <property type="entry name" value="DISSIMILATORY SULFITE REDUCTASE SIRA"/>
    <property type="match status" value="1"/>
</dbReference>
<evidence type="ECO:0000256" key="3">
    <source>
        <dbReference type="ARBA" id="ARBA00023004"/>
    </source>
</evidence>
<dbReference type="InterPro" id="IPR051829">
    <property type="entry name" value="Multiheme_Cytochr_ET"/>
</dbReference>
<dbReference type="OrthoDB" id="9777268at2"/>
<evidence type="ECO:0000259" key="6">
    <source>
        <dbReference type="PROSITE" id="PS51007"/>
    </source>
</evidence>
<dbReference type="GO" id="GO:0016491">
    <property type="term" value="F:oxidoreductase activity"/>
    <property type="evidence" value="ECO:0007669"/>
    <property type="project" value="TreeGrafter"/>
</dbReference>
<evidence type="ECO:0000256" key="4">
    <source>
        <dbReference type="PROSITE-ProRule" id="PRU00433"/>
    </source>
</evidence>
<dbReference type="InterPro" id="IPR009056">
    <property type="entry name" value="Cyt_c-like_dom"/>
</dbReference>
<evidence type="ECO:0000256" key="1">
    <source>
        <dbReference type="ARBA" id="ARBA00022723"/>
    </source>
</evidence>
<dbReference type="AlphaFoldDB" id="A0A4Y8ANX9"/>
<accession>A0A4Y8ANX9</accession>
<comment type="caution">
    <text evidence="7">The sequence shown here is derived from an EMBL/GenBank/DDBJ whole genome shotgun (WGS) entry which is preliminary data.</text>
</comment>
<dbReference type="EMBL" id="SNQI01000006">
    <property type="protein sequence ID" value="TEW72129.1"/>
    <property type="molecule type" value="Genomic_DNA"/>
</dbReference>
<dbReference type="Proteomes" id="UP000298517">
    <property type="component" value="Unassembled WGS sequence"/>
</dbReference>
<dbReference type="InterPro" id="IPR036280">
    <property type="entry name" value="Multihaem_cyt_sf"/>
</dbReference>
<evidence type="ECO:0000256" key="5">
    <source>
        <dbReference type="SAM" id="SignalP"/>
    </source>
</evidence>
<feature type="signal peptide" evidence="5">
    <location>
        <begin position="1"/>
        <end position="20"/>
    </location>
</feature>
<proteinExistence type="predicted"/>
<keyword evidence="2 5" id="KW-0732">Signal</keyword>
<dbReference type="GO" id="GO:0009055">
    <property type="term" value="F:electron transfer activity"/>
    <property type="evidence" value="ECO:0007669"/>
    <property type="project" value="InterPro"/>
</dbReference>
<feature type="domain" description="Cytochrome c" evidence="6">
    <location>
        <begin position="245"/>
        <end position="346"/>
    </location>
</feature>
<reference evidence="7 8" key="1">
    <citation type="journal article" date="2011" name="J. Microbiol.">
        <title>Gramella jeungdoensis sp. nov., isolated from a solar saltern in Korea.</title>
        <authorList>
            <person name="Joung Y."/>
            <person name="Kim H."/>
            <person name="Jang T."/>
            <person name="Ahn T.S."/>
            <person name="Joh K."/>
        </authorList>
    </citation>
    <scope>NUCLEOTIDE SEQUENCE [LARGE SCALE GENOMIC DNA]</scope>
    <source>
        <strain evidence="7 8">KCTC 23123</strain>
    </source>
</reference>
<name>A0A4Y8ANX9_9FLAO</name>
<dbReference type="Gene3D" id="1.10.1130.10">
    <property type="entry name" value="Flavocytochrome C3, Chain A"/>
    <property type="match status" value="1"/>
</dbReference>
<sequence>MKNLKLIGFLMILASSLMFIQCTSDPIAGPQGIAGIDGTDGVDGIDGVDGVDGTASCIACHNTSHRETVQATYEKSGHAAGGAVAYAGSRDSCSRCHSNEGFINYITGKPAVAIENPTAISCTTCHSSHSTFDFENDGHDFALRSMEPTALDLTDPDYVIDYGDASNSCISCHQPRSKAPVDDGTGMYLQSNKRFYPHYGPQTTMLEGIQGALIDGGTTAYPAAKSATHRTGASCVTCHMGAPSDDGSEGLHSFNVNYDNCASCHTNGVPTELAGMADDMAALKAELLALGLIDEDGNTIVQTETIPFKTAQALWNYKTVEKDHSHGIHNPAYARALIKNALQVVQ</sequence>
<gene>
    <name evidence="7" type="ORF">E2488_14790</name>
</gene>
<dbReference type="PROSITE" id="PS51007">
    <property type="entry name" value="CYTC"/>
    <property type="match status" value="1"/>
</dbReference>
<dbReference type="RefSeq" id="WP_134249153.1">
    <property type="nucleotide sequence ID" value="NZ_SNQI01000006.1"/>
</dbReference>
<keyword evidence="8" id="KW-1185">Reference proteome</keyword>